<proteinExistence type="predicted"/>
<comment type="caution">
    <text evidence="3">The sequence shown here is derived from an EMBL/GenBank/DDBJ whole genome shotgun (WGS) entry which is preliminary data.</text>
</comment>
<feature type="compositionally biased region" description="Basic and acidic residues" evidence="1">
    <location>
        <begin position="7"/>
        <end position="17"/>
    </location>
</feature>
<dbReference type="Proteomes" id="UP000624404">
    <property type="component" value="Unassembled WGS sequence"/>
</dbReference>
<feature type="transmembrane region" description="Helical" evidence="2">
    <location>
        <begin position="117"/>
        <end position="141"/>
    </location>
</feature>
<gene>
    <name evidence="3" type="ORF">SCLTRI_LOCUS2110</name>
</gene>
<keyword evidence="4" id="KW-1185">Reference proteome</keyword>
<evidence type="ECO:0000313" key="3">
    <source>
        <dbReference type="EMBL" id="CAD6442318.1"/>
    </source>
</evidence>
<protein>
    <submittedName>
        <fullName evidence="3">92b3508f-77c4-4d20-b7c2-49aecde0ee0b</fullName>
    </submittedName>
</protein>
<keyword evidence="2" id="KW-0812">Transmembrane</keyword>
<accession>A0A8H2VPI7</accession>
<name>A0A8H2VPI7_9HELO</name>
<reference evidence="3" key="1">
    <citation type="submission" date="2020-10" db="EMBL/GenBank/DDBJ databases">
        <authorList>
            <person name="Kusch S."/>
        </authorList>
    </citation>
    <scope>NUCLEOTIDE SEQUENCE</scope>
    <source>
        <strain evidence="3">SwB9</strain>
    </source>
</reference>
<organism evidence="3 4">
    <name type="scientific">Sclerotinia trifoliorum</name>
    <dbReference type="NCBI Taxonomy" id="28548"/>
    <lineage>
        <taxon>Eukaryota</taxon>
        <taxon>Fungi</taxon>
        <taxon>Dikarya</taxon>
        <taxon>Ascomycota</taxon>
        <taxon>Pezizomycotina</taxon>
        <taxon>Leotiomycetes</taxon>
        <taxon>Helotiales</taxon>
        <taxon>Sclerotiniaceae</taxon>
        <taxon>Sclerotinia</taxon>
    </lineage>
</organism>
<dbReference type="OrthoDB" id="3557137at2759"/>
<evidence type="ECO:0000313" key="4">
    <source>
        <dbReference type="Proteomes" id="UP000624404"/>
    </source>
</evidence>
<keyword evidence="2" id="KW-0472">Membrane</keyword>
<dbReference type="AlphaFoldDB" id="A0A8H2VPI7"/>
<keyword evidence="2" id="KW-1133">Transmembrane helix</keyword>
<sequence length="177" mass="20846">MADPSDDLGRHNPRDPFDPNFLPNRWLPRIEVLQWKAGVHPDQLSARRRQREDDERSSRSYEHLSCEDAKLMLQHDLYCEAINVKYDRKDKSTRLFLSTQIKLIDHQIKLIDHKFKLATLGGQLMFFLCFSITCFGYIFLLCYSGHYYTPLGLLLLLSLMVCWIEYQQRPVPQAPTL</sequence>
<feature type="transmembrane region" description="Helical" evidence="2">
    <location>
        <begin position="147"/>
        <end position="166"/>
    </location>
</feature>
<evidence type="ECO:0000256" key="2">
    <source>
        <dbReference type="SAM" id="Phobius"/>
    </source>
</evidence>
<dbReference type="EMBL" id="CAJHIA010000007">
    <property type="protein sequence ID" value="CAD6442318.1"/>
    <property type="molecule type" value="Genomic_DNA"/>
</dbReference>
<feature type="region of interest" description="Disordered" evidence="1">
    <location>
        <begin position="1"/>
        <end position="21"/>
    </location>
</feature>
<evidence type="ECO:0000256" key="1">
    <source>
        <dbReference type="SAM" id="MobiDB-lite"/>
    </source>
</evidence>